<comment type="similarity">
    <text evidence="2">Belongs to the EamA transporter family.</text>
</comment>
<feature type="transmembrane region" description="Helical" evidence="6">
    <location>
        <begin position="169"/>
        <end position="190"/>
    </location>
</feature>
<feature type="transmembrane region" description="Helical" evidence="6">
    <location>
        <begin position="139"/>
        <end position="162"/>
    </location>
</feature>
<dbReference type="PANTHER" id="PTHR32322">
    <property type="entry name" value="INNER MEMBRANE TRANSPORTER"/>
    <property type="match status" value="1"/>
</dbReference>
<protein>
    <submittedName>
        <fullName evidence="8">Drug/metabolite transporter (DMT)-like permease</fullName>
    </submittedName>
</protein>
<dbReference type="Proteomes" id="UP000734218">
    <property type="component" value="Unassembled WGS sequence"/>
</dbReference>
<feature type="transmembrane region" description="Helical" evidence="6">
    <location>
        <begin position="57"/>
        <end position="74"/>
    </location>
</feature>
<evidence type="ECO:0000256" key="5">
    <source>
        <dbReference type="ARBA" id="ARBA00023136"/>
    </source>
</evidence>
<evidence type="ECO:0000259" key="7">
    <source>
        <dbReference type="Pfam" id="PF00892"/>
    </source>
</evidence>
<dbReference type="SUPFAM" id="SSF103481">
    <property type="entry name" value="Multidrug resistance efflux transporter EmrE"/>
    <property type="match status" value="1"/>
</dbReference>
<dbReference type="EMBL" id="JAATJE010000002">
    <property type="protein sequence ID" value="NJC34908.1"/>
    <property type="molecule type" value="Genomic_DNA"/>
</dbReference>
<evidence type="ECO:0000256" key="6">
    <source>
        <dbReference type="SAM" id="Phobius"/>
    </source>
</evidence>
<dbReference type="PANTHER" id="PTHR32322:SF2">
    <property type="entry name" value="EAMA DOMAIN-CONTAINING PROTEIN"/>
    <property type="match status" value="1"/>
</dbReference>
<reference evidence="8 9" key="1">
    <citation type="submission" date="2020-03" db="EMBL/GenBank/DDBJ databases">
        <title>Genomic Encyclopedia of Type Strains, Phase IV (KMG-IV): sequencing the most valuable type-strain genomes for metagenomic binning, comparative biology and taxonomic classification.</title>
        <authorList>
            <person name="Goeker M."/>
        </authorList>
    </citation>
    <scope>NUCLEOTIDE SEQUENCE [LARGE SCALE GENOMIC DNA]</scope>
    <source>
        <strain evidence="8 9">DSM 27651</strain>
    </source>
</reference>
<organism evidence="8 9">
    <name type="scientific">Sphingomonas jejuensis</name>
    <dbReference type="NCBI Taxonomy" id="904715"/>
    <lineage>
        <taxon>Bacteria</taxon>
        <taxon>Pseudomonadati</taxon>
        <taxon>Pseudomonadota</taxon>
        <taxon>Alphaproteobacteria</taxon>
        <taxon>Sphingomonadales</taxon>
        <taxon>Sphingomonadaceae</taxon>
        <taxon>Sphingomonas</taxon>
    </lineage>
</organism>
<keyword evidence="4 6" id="KW-1133">Transmembrane helix</keyword>
<evidence type="ECO:0000256" key="2">
    <source>
        <dbReference type="ARBA" id="ARBA00007362"/>
    </source>
</evidence>
<feature type="transmembrane region" description="Helical" evidence="6">
    <location>
        <begin position="25"/>
        <end position="45"/>
    </location>
</feature>
<feature type="transmembrane region" description="Helical" evidence="6">
    <location>
        <begin position="80"/>
        <end position="101"/>
    </location>
</feature>
<feature type="domain" description="EamA" evidence="7">
    <location>
        <begin position="82"/>
        <end position="212"/>
    </location>
</feature>
<feature type="transmembrane region" description="Helical" evidence="6">
    <location>
        <begin position="113"/>
        <end position="133"/>
    </location>
</feature>
<evidence type="ECO:0000256" key="1">
    <source>
        <dbReference type="ARBA" id="ARBA00004141"/>
    </source>
</evidence>
<evidence type="ECO:0000256" key="3">
    <source>
        <dbReference type="ARBA" id="ARBA00022692"/>
    </source>
</evidence>
<name>A0ABX0XNE8_9SPHN</name>
<comment type="caution">
    <text evidence="8">The sequence shown here is derived from an EMBL/GenBank/DDBJ whole genome shotgun (WGS) entry which is preliminary data.</text>
</comment>
<dbReference type="InterPro" id="IPR000620">
    <property type="entry name" value="EamA_dom"/>
</dbReference>
<evidence type="ECO:0000313" key="9">
    <source>
        <dbReference type="Proteomes" id="UP000734218"/>
    </source>
</evidence>
<keyword evidence="3 6" id="KW-0812">Transmembrane</keyword>
<proteinExistence type="inferred from homology"/>
<keyword evidence="5 6" id="KW-0472">Membrane</keyword>
<keyword evidence="9" id="KW-1185">Reference proteome</keyword>
<comment type="subcellular location">
    <subcellularLocation>
        <location evidence="1">Membrane</location>
        <topology evidence="1">Multi-pass membrane protein</topology>
    </subcellularLocation>
</comment>
<accession>A0ABX0XNE8</accession>
<sequence>MLALGGIFFAADLAAWHLGIEQTKLANATLFGNAASFLFPIYGFLAARMLPSRSQAAALALAAAGAVLLLGQSYELSPQNLVGDLLSLLAGIFYTVYLVAIDTARRRLDPWRVLAFTTVAGLAPMLLFAHLLGEAIWPRAWWSLAGLAVVSQLLGQGFLVYAMGHVRPVVVGVAFLLQPIMSAVIGWVVYAEAMGAADLVGASAIAAAIVLVRRGSAEGGSLEVALKDAKDEA</sequence>
<gene>
    <name evidence="8" type="ORF">GGR88_002422</name>
</gene>
<dbReference type="InterPro" id="IPR037185">
    <property type="entry name" value="EmrE-like"/>
</dbReference>
<evidence type="ECO:0000256" key="4">
    <source>
        <dbReference type="ARBA" id="ARBA00022989"/>
    </source>
</evidence>
<evidence type="ECO:0000313" key="8">
    <source>
        <dbReference type="EMBL" id="NJC34908.1"/>
    </source>
</evidence>
<dbReference type="Pfam" id="PF00892">
    <property type="entry name" value="EamA"/>
    <property type="match status" value="1"/>
</dbReference>
<dbReference type="InterPro" id="IPR050638">
    <property type="entry name" value="AA-Vitamin_Transporters"/>
</dbReference>